<dbReference type="Pfam" id="PF00250">
    <property type="entry name" value="Forkhead"/>
    <property type="match status" value="1"/>
</dbReference>
<evidence type="ECO:0000256" key="2">
    <source>
        <dbReference type="ARBA" id="ARBA00023242"/>
    </source>
</evidence>
<comment type="subcellular location">
    <subcellularLocation>
        <location evidence="3">Nucleus</location>
    </subcellularLocation>
</comment>
<dbReference type="PRINTS" id="PR00053">
    <property type="entry name" value="FORKHEAD"/>
</dbReference>
<dbReference type="InterPro" id="IPR050211">
    <property type="entry name" value="FOX_domain-containing"/>
</dbReference>
<dbReference type="GO" id="GO:0000978">
    <property type="term" value="F:RNA polymerase II cis-regulatory region sequence-specific DNA binding"/>
    <property type="evidence" value="ECO:0007669"/>
    <property type="project" value="TreeGrafter"/>
</dbReference>
<accession>A0A6G3MDK5</accession>
<dbReference type="GO" id="GO:0005634">
    <property type="term" value="C:nucleus"/>
    <property type="evidence" value="ECO:0007669"/>
    <property type="project" value="UniProtKB-SubCell"/>
</dbReference>
<dbReference type="Gene3D" id="1.10.10.10">
    <property type="entry name" value="Winged helix-like DNA-binding domain superfamily/Winged helix DNA-binding domain"/>
    <property type="match status" value="1"/>
</dbReference>
<dbReference type="GO" id="GO:0000981">
    <property type="term" value="F:DNA-binding transcription factor activity, RNA polymerase II-specific"/>
    <property type="evidence" value="ECO:0007669"/>
    <property type="project" value="TreeGrafter"/>
</dbReference>
<dbReference type="InterPro" id="IPR030456">
    <property type="entry name" value="TF_fork_head_CS_2"/>
</dbReference>
<dbReference type="PANTHER" id="PTHR11829:SF142">
    <property type="entry name" value="FORK-HEAD DOMAIN-CONTAINING PROTEIN"/>
    <property type="match status" value="1"/>
</dbReference>
<dbReference type="InterPro" id="IPR036390">
    <property type="entry name" value="WH_DNA-bd_sf"/>
</dbReference>
<evidence type="ECO:0000313" key="5">
    <source>
        <dbReference type="EMBL" id="NDJ92097.1"/>
    </source>
</evidence>
<dbReference type="GO" id="GO:0030154">
    <property type="term" value="P:cell differentiation"/>
    <property type="evidence" value="ECO:0007669"/>
    <property type="project" value="TreeGrafter"/>
</dbReference>
<protein>
    <submittedName>
        <fullName evidence="5">Forkhead box protein B1 (Trinotate prediction)</fullName>
    </submittedName>
</protein>
<keyword evidence="2 3" id="KW-0539">Nucleus</keyword>
<dbReference type="SMART" id="SM00339">
    <property type="entry name" value="FH"/>
    <property type="match status" value="1"/>
</dbReference>
<dbReference type="GO" id="GO:0009653">
    <property type="term" value="P:anatomical structure morphogenesis"/>
    <property type="evidence" value="ECO:0007669"/>
    <property type="project" value="TreeGrafter"/>
</dbReference>
<dbReference type="PROSITE" id="PS00658">
    <property type="entry name" value="FORK_HEAD_2"/>
    <property type="match status" value="1"/>
</dbReference>
<organism evidence="5">
    <name type="scientific">Henneguya salminicola</name>
    <name type="common">Myxosporean</name>
    <dbReference type="NCBI Taxonomy" id="69463"/>
    <lineage>
        <taxon>Eukaryota</taxon>
        <taxon>Metazoa</taxon>
        <taxon>Cnidaria</taxon>
        <taxon>Myxozoa</taxon>
        <taxon>Myxosporea</taxon>
        <taxon>Bivalvulida</taxon>
        <taxon>Platysporina</taxon>
        <taxon>Myxobolidae</taxon>
        <taxon>Henneguya</taxon>
    </lineage>
</organism>
<name>A0A6G3MDK5_HENSL</name>
<evidence type="ECO:0000256" key="1">
    <source>
        <dbReference type="ARBA" id="ARBA00023125"/>
    </source>
</evidence>
<sequence length="208" mass="24504">MNATHTTQRYPSYLVMVIKAILSSNEKRLLLQEIYTYIKKNYGHVISNHVSWQNSIRHNLSNHGCFYKIRNLNHGASYWGIYSQYIPFFEKGDFSRRWATGPKRRQQSQPLYGMNFQDNSIQSYPRTDSYQTPDYYNSILQRNEPFHNTLFNYYVPTTTTSESYNCDYPSVMLGIPPIDISNSNSQPSSAYFFSNQTCANSYPFRYFQ</sequence>
<dbReference type="AlphaFoldDB" id="A0A6G3MDK5"/>
<dbReference type="PANTHER" id="PTHR11829">
    <property type="entry name" value="FORKHEAD BOX PROTEIN"/>
    <property type="match status" value="1"/>
</dbReference>
<feature type="domain" description="Fork-head" evidence="4">
    <location>
        <begin position="12"/>
        <end position="99"/>
    </location>
</feature>
<dbReference type="PROSITE" id="PS50039">
    <property type="entry name" value="FORK_HEAD_3"/>
    <property type="match status" value="1"/>
</dbReference>
<dbReference type="EMBL" id="GHBP01000032">
    <property type="protein sequence ID" value="NDJ92097.1"/>
    <property type="molecule type" value="Transcribed_RNA"/>
</dbReference>
<reference evidence="5" key="1">
    <citation type="submission" date="2018-11" db="EMBL/GenBank/DDBJ databases">
        <title>Henneguya salminicola genome and transcriptome.</title>
        <authorList>
            <person name="Yahalomi D."/>
            <person name="Atkinson S.D."/>
            <person name="Neuhof M."/>
            <person name="Chang E.S."/>
            <person name="Philippe H."/>
            <person name="Cartwright P."/>
            <person name="Bartholomew J.L."/>
            <person name="Huchon D."/>
        </authorList>
    </citation>
    <scope>NUCLEOTIDE SEQUENCE</scope>
    <source>
        <strain evidence="5">Hz1</strain>
        <tissue evidence="5">Whole</tissue>
    </source>
</reference>
<dbReference type="InterPro" id="IPR036388">
    <property type="entry name" value="WH-like_DNA-bd_sf"/>
</dbReference>
<evidence type="ECO:0000259" key="4">
    <source>
        <dbReference type="PROSITE" id="PS50039"/>
    </source>
</evidence>
<proteinExistence type="predicted"/>
<keyword evidence="1 3" id="KW-0238">DNA-binding</keyword>
<dbReference type="InterPro" id="IPR001766">
    <property type="entry name" value="Fork_head_dom"/>
</dbReference>
<dbReference type="SUPFAM" id="SSF46785">
    <property type="entry name" value="Winged helix' DNA-binding domain"/>
    <property type="match status" value="1"/>
</dbReference>
<feature type="DNA-binding region" description="Fork-head" evidence="3">
    <location>
        <begin position="12"/>
        <end position="99"/>
    </location>
</feature>
<evidence type="ECO:0000256" key="3">
    <source>
        <dbReference type="PROSITE-ProRule" id="PRU00089"/>
    </source>
</evidence>